<name>M1UTR6_CYAM1</name>
<protein>
    <submittedName>
        <fullName evidence="1">Uncharacterized protein</fullName>
    </submittedName>
</protein>
<sequence length="305" mass="34665">MSEDETSLETLEERVSRAVLSFSRWQREHRNYFDADSGAWLVCAASSSCDEAASEGKRLCMEATSLERETARTAVRFIELLEGAKGLVRNGNQWFALFACWRRLKHACRYRDQLEAPLATPLKQFVGAVMRQIDECPLVIAALGAAEPLPAGLTGVSALYQLHPHRLWIRVAHLVKRIQATMSESAERLEPGVGALRRTRRRWVYAETLHQRALEALRQLFSLLQDRAETIAHFYRPTYSSGIEIGDEETFSQWLTNEEKLRDEATRAAAFLWALSGDDALYAFMNRQDDAASGAFTLHWLHHVE</sequence>
<dbReference type="GeneID" id="16995330"/>
<evidence type="ECO:0000313" key="1">
    <source>
        <dbReference type="EMBL" id="BAM81211.1"/>
    </source>
</evidence>
<dbReference type="Proteomes" id="UP000007014">
    <property type="component" value="Chromosome 14"/>
</dbReference>
<dbReference type="OrthoDB" id="10460878at2759"/>
<reference evidence="1 2" key="1">
    <citation type="journal article" date="2004" name="Nature">
        <title>Genome sequence of the ultrasmall unicellular red alga Cyanidioschyzon merolae 10D.</title>
        <authorList>
            <person name="Matsuzaki M."/>
            <person name="Misumi O."/>
            <person name="Shin-i T."/>
            <person name="Maruyama S."/>
            <person name="Takahara M."/>
            <person name="Miyagishima S."/>
            <person name="Mori T."/>
            <person name="Nishida K."/>
            <person name="Yagisawa F."/>
            <person name="Nishida K."/>
            <person name="Yoshida Y."/>
            <person name="Nishimura Y."/>
            <person name="Nakao S."/>
            <person name="Kobayashi T."/>
            <person name="Momoyama Y."/>
            <person name="Higashiyama T."/>
            <person name="Minoda A."/>
            <person name="Sano M."/>
            <person name="Nomoto H."/>
            <person name="Oishi K."/>
            <person name="Hayashi H."/>
            <person name="Ohta F."/>
            <person name="Nishizaka S."/>
            <person name="Haga S."/>
            <person name="Miura S."/>
            <person name="Morishita T."/>
            <person name="Kabeya Y."/>
            <person name="Terasawa K."/>
            <person name="Suzuki Y."/>
            <person name="Ishii Y."/>
            <person name="Asakawa S."/>
            <person name="Takano H."/>
            <person name="Ohta N."/>
            <person name="Kuroiwa H."/>
            <person name="Tanaka K."/>
            <person name="Shimizu N."/>
            <person name="Sugano S."/>
            <person name="Sato N."/>
            <person name="Nozaki H."/>
            <person name="Ogasawara N."/>
            <person name="Kohara Y."/>
            <person name="Kuroiwa T."/>
        </authorList>
    </citation>
    <scope>NUCLEOTIDE SEQUENCE [LARGE SCALE GENOMIC DNA]</scope>
    <source>
        <strain evidence="1 2">10D</strain>
    </source>
</reference>
<evidence type="ECO:0000313" key="2">
    <source>
        <dbReference type="Proteomes" id="UP000007014"/>
    </source>
</evidence>
<reference evidence="1 2" key="2">
    <citation type="journal article" date="2007" name="BMC Biol.">
        <title>A 100%-complete sequence reveals unusually simple genomic features in the hot-spring red alga Cyanidioschyzon merolae.</title>
        <authorList>
            <person name="Nozaki H."/>
            <person name="Takano H."/>
            <person name="Misumi O."/>
            <person name="Terasawa K."/>
            <person name="Matsuzaki M."/>
            <person name="Maruyama S."/>
            <person name="Nishida K."/>
            <person name="Yagisawa F."/>
            <person name="Yoshida Y."/>
            <person name="Fujiwara T."/>
            <person name="Takio S."/>
            <person name="Tamura K."/>
            <person name="Chung S.J."/>
            <person name="Nakamura S."/>
            <person name="Kuroiwa H."/>
            <person name="Tanaka K."/>
            <person name="Sato N."/>
            <person name="Kuroiwa T."/>
        </authorList>
    </citation>
    <scope>NUCLEOTIDE SEQUENCE [LARGE SCALE GENOMIC DNA]</scope>
    <source>
        <strain evidence="1 2">10D</strain>
    </source>
</reference>
<dbReference type="KEGG" id="cme:CYME_CMN087C"/>
<organism evidence="1 2">
    <name type="scientific">Cyanidioschyzon merolae (strain NIES-3377 / 10D)</name>
    <name type="common">Unicellular red alga</name>
    <dbReference type="NCBI Taxonomy" id="280699"/>
    <lineage>
        <taxon>Eukaryota</taxon>
        <taxon>Rhodophyta</taxon>
        <taxon>Bangiophyceae</taxon>
        <taxon>Cyanidiales</taxon>
        <taxon>Cyanidiaceae</taxon>
        <taxon>Cyanidioschyzon</taxon>
    </lineage>
</organism>
<dbReference type="AlphaFoldDB" id="M1UTR6"/>
<accession>M1UTR6</accession>
<dbReference type="Gramene" id="CMN087CT">
    <property type="protein sequence ID" value="CMN087CT"/>
    <property type="gene ID" value="CMN087C"/>
</dbReference>
<gene>
    <name evidence="1" type="ORF">CYME_CMN087C</name>
</gene>
<keyword evidence="2" id="KW-1185">Reference proteome</keyword>
<proteinExistence type="predicted"/>
<dbReference type="RefSeq" id="XP_005537247.1">
    <property type="nucleotide sequence ID" value="XM_005537190.1"/>
</dbReference>
<dbReference type="HOGENOM" id="CLU_913251_0_0_1"/>
<dbReference type="EMBL" id="AP006496">
    <property type="protein sequence ID" value="BAM81211.1"/>
    <property type="molecule type" value="Genomic_DNA"/>
</dbReference>